<dbReference type="AlphaFoldDB" id="H0R105"/>
<dbReference type="STRING" id="1077974.GOEFS_063_00300"/>
<protein>
    <recommendedName>
        <fullName evidence="4">DUF1772 domain-containing protein</fullName>
    </recommendedName>
</protein>
<evidence type="ECO:0000313" key="3">
    <source>
        <dbReference type="Proteomes" id="UP000035034"/>
    </source>
</evidence>
<name>H0R105_9ACTN</name>
<feature type="transmembrane region" description="Helical" evidence="1">
    <location>
        <begin position="137"/>
        <end position="155"/>
    </location>
</feature>
<evidence type="ECO:0000313" key="2">
    <source>
        <dbReference type="EMBL" id="GAB18756.1"/>
    </source>
</evidence>
<dbReference type="Pfam" id="PF08592">
    <property type="entry name" value="Anthrone_oxy"/>
    <property type="match status" value="1"/>
</dbReference>
<proteinExistence type="predicted"/>
<keyword evidence="1" id="KW-1133">Transmembrane helix</keyword>
<evidence type="ECO:0000256" key="1">
    <source>
        <dbReference type="SAM" id="Phobius"/>
    </source>
</evidence>
<dbReference type="Proteomes" id="UP000035034">
    <property type="component" value="Unassembled WGS sequence"/>
</dbReference>
<dbReference type="eggNOG" id="COG5500">
    <property type="taxonomic scope" value="Bacteria"/>
</dbReference>
<reference evidence="2 3" key="1">
    <citation type="submission" date="2011-12" db="EMBL/GenBank/DDBJ databases">
        <title>Whole genome shotgun sequence of Gordonia effusa NBRC 100432.</title>
        <authorList>
            <person name="Yoshida I."/>
            <person name="Takarada H."/>
            <person name="Hosoyama A."/>
            <person name="Tsuchikane K."/>
            <person name="Katsumata H."/>
            <person name="Yamazaki S."/>
            <person name="Fujita N."/>
        </authorList>
    </citation>
    <scope>NUCLEOTIDE SEQUENCE [LARGE SCALE GENOMIC DNA]</scope>
    <source>
        <strain evidence="2 3">NBRC 100432</strain>
    </source>
</reference>
<organism evidence="2 3">
    <name type="scientific">Gordonia effusa NBRC 100432</name>
    <dbReference type="NCBI Taxonomy" id="1077974"/>
    <lineage>
        <taxon>Bacteria</taxon>
        <taxon>Bacillati</taxon>
        <taxon>Actinomycetota</taxon>
        <taxon>Actinomycetes</taxon>
        <taxon>Mycobacteriales</taxon>
        <taxon>Gordoniaceae</taxon>
        <taxon>Gordonia</taxon>
    </lineage>
</organism>
<gene>
    <name evidence="2" type="ORF">GOEFS_063_00300</name>
</gene>
<keyword evidence="3" id="KW-1185">Reference proteome</keyword>
<dbReference type="OrthoDB" id="428263at2"/>
<dbReference type="EMBL" id="BAEH01000063">
    <property type="protein sequence ID" value="GAB18756.1"/>
    <property type="molecule type" value="Genomic_DNA"/>
</dbReference>
<sequence length="161" mass="16842">MTFLRSLVLLAAVLCSGLMAGLFAAFAYSVMPALARADASSSIAVMQRINAAILNPIFGLIFGGGLIVSALATAVSWNTNLRWWTLAALGCYLLGTLITVAFNVPLNNQLDAAGVPSVQETAAVWTDFATSWVRCNIARTVAHLGGFAVLVLGLITTRPSA</sequence>
<evidence type="ECO:0008006" key="4">
    <source>
        <dbReference type="Google" id="ProtNLM"/>
    </source>
</evidence>
<feature type="transmembrane region" description="Helical" evidence="1">
    <location>
        <begin position="83"/>
        <end position="102"/>
    </location>
</feature>
<keyword evidence="1" id="KW-0472">Membrane</keyword>
<feature type="transmembrane region" description="Helical" evidence="1">
    <location>
        <begin position="53"/>
        <end position="76"/>
    </location>
</feature>
<comment type="caution">
    <text evidence="2">The sequence shown here is derived from an EMBL/GenBank/DDBJ whole genome shotgun (WGS) entry which is preliminary data.</text>
</comment>
<accession>H0R105</accession>
<keyword evidence="1" id="KW-0812">Transmembrane</keyword>
<dbReference type="RefSeq" id="WP_007318092.1">
    <property type="nucleotide sequence ID" value="NZ_BAEH01000063.1"/>
</dbReference>
<dbReference type="InterPro" id="IPR013901">
    <property type="entry name" value="Anthrone_oxy"/>
</dbReference>